<keyword evidence="7" id="KW-1185">Reference proteome</keyword>
<dbReference type="AlphaFoldDB" id="A0A3T0N6T9"/>
<dbReference type="OrthoDB" id="1550992at2"/>
<feature type="transmembrane region" description="Helical" evidence="5">
    <location>
        <begin position="128"/>
        <end position="152"/>
    </location>
</feature>
<feature type="transmembrane region" description="Helical" evidence="5">
    <location>
        <begin position="21"/>
        <end position="40"/>
    </location>
</feature>
<proteinExistence type="predicted"/>
<dbReference type="GO" id="GO:0012505">
    <property type="term" value="C:endomembrane system"/>
    <property type="evidence" value="ECO:0007669"/>
    <property type="project" value="UniProtKB-SubCell"/>
</dbReference>
<feature type="transmembrane region" description="Helical" evidence="5">
    <location>
        <begin position="94"/>
        <end position="116"/>
    </location>
</feature>
<keyword evidence="2 5" id="KW-0812">Transmembrane</keyword>
<evidence type="ECO:0000256" key="4">
    <source>
        <dbReference type="ARBA" id="ARBA00023136"/>
    </source>
</evidence>
<dbReference type="Proteomes" id="UP000283063">
    <property type="component" value="Chromosome"/>
</dbReference>
<comment type="subcellular location">
    <subcellularLocation>
        <location evidence="1">Endomembrane system</location>
        <topology evidence="1">Multi-pass membrane protein</topology>
    </subcellularLocation>
</comment>
<keyword evidence="3 5" id="KW-1133">Transmembrane helix</keyword>
<organism evidence="6 7">
    <name type="scientific">Parasedimentitalea marina</name>
    <dbReference type="NCBI Taxonomy" id="2483033"/>
    <lineage>
        <taxon>Bacteria</taxon>
        <taxon>Pseudomonadati</taxon>
        <taxon>Pseudomonadota</taxon>
        <taxon>Alphaproteobacteria</taxon>
        <taxon>Rhodobacterales</taxon>
        <taxon>Paracoccaceae</taxon>
        <taxon>Parasedimentitalea</taxon>
    </lineage>
</organism>
<gene>
    <name evidence="6" type="ORF">EBB79_19060</name>
</gene>
<protein>
    <submittedName>
        <fullName evidence="6">Uncharacterized protein</fullName>
    </submittedName>
</protein>
<feature type="transmembrane region" description="Helical" evidence="5">
    <location>
        <begin position="186"/>
        <end position="209"/>
    </location>
</feature>
<sequence length="233" mass="26003">MSRLDDIRAQSTWKDLFEGQPQHLGFAILLSAGAISLLIVPQDAPHILGLSSVGWAKVSIALAVLHQIIVALVFRLQLHRNVLSRWLGDRDMVVWRLVFIPLLIARPLSLIMAAWADTASISQYPLTEAVIGILFLGLSIWALHSVLVHFSIRRALGGDHFRDEIAALPLVTKGVFKYTSNGMYGVAFLGLWGIALVFGSWNALVLALFQHCYIWVHMYCTESPDMRWIYGVS</sequence>
<evidence type="ECO:0000256" key="5">
    <source>
        <dbReference type="SAM" id="Phobius"/>
    </source>
</evidence>
<evidence type="ECO:0000256" key="1">
    <source>
        <dbReference type="ARBA" id="ARBA00004127"/>
    </source>
</evidence>
<name>A0A3T0N6T9_9RHOB</name>
<dbReference type="EMBL" id="CP033219">
    <property type="protein sequence ID" value="AZV79766.1"/>
    <property type="molecule type" value="Genomic_DNA"/>
</dbReference>
<dbReference type="Pfam" id="PF04191">
    <property type="entry name" value="PEMT"/>
    <property type="match status" value="1"/>
</dbReference>
<keyword evidence="4 5" id="KW-0472">Membrane</keyword>
<evidence type="ECO:0000313" key="7">
    <source>
        <dbReference type="Proteomes" id="UP000283063"/>
    </source>
</evidence>
<accession>A0A3T0N6T9</accession>
<evidence type="ECO:0000256" key="3">
    <source>
        <dbReference type="ARBA" id="ARBA00022989"/>
    </source>
</evidence>
<dbReference type="KEGG" id="sedi:EBB79_19060"/>
<feature type="transmembrane region" description="Helical" evidence="5">
    <location>
        <begin position="52"/>
        <end position="74"/>
    </location>
</feature>
<dbReference type="RefSeq" id="WP_127750357.1">
    <property type="nucleotide sequence ID" value="NZ_CP033219.1"/>
</dbReference>
<dbReference type="Gene3D" id="1.20.120.1630">
    <property type="match status" value="1"/>
</dbReference>
<evidence type="ECO:0000256" key="2">
    <source>
        <dbReference type="ARBA" id="ARBA00022692"/>
    </source>
</evidence>
<evidence type="ECO:0000313" key="6">
    <source>
        <dbReference type="EMBL" id="AZV79766.1"/>
    </source>
</evidence>
<reference evidence="6 7" key="1">
    <citation type="submission" date="2018-10" db="EMBL/GenBank/DDBJ databases">
        <title>Parasedimentitalea marina sp. nov., a psychrophilic bacterium isolated from deep seawater of the New Britain Trench.</title>
        <authorList>
            <person name="Cao J."/>
        </authorList>
    </citation>
    <scope>NUCLEOTIDE SEQUENCE [LARGE SCALE GENOMIC DNA]</scope>
    <source>
        <strain evidence="6 7">W43</strain>
    </source>
</reference>
<dbReference type="InterPro" id="IPR007318">
    <property type="entry name" value="Phopholipid_MeTrfase"/>
</dbReference>